<gene>
    <name evidence="4" type="ORF">D1223_15290</name>
</gene>
<accession>A0A399R747</accession>
<protein>
    <submittedName>
        <fullName evidence="4">Carbon-nitrogen hydrolase family protein</fullName>
    </submittedName>
</protein>
<dbReference type="OrthoDB" id="9803803at2"/>
<evidence type="ECO:0000256" key="2">
    <source>
        <dbReference type="SAM" id="MobiDB-lite"/>
    </source>
</evidence>
<evidence type="ECO:0000256" key="1">
    <source>
        <dbReference type="ARBA" id="ARBA00010613"/>
    </source>
</evidence>
<dbReference type="PANTHER" id="PTHR23088:SF27">
    <property type="entry name" value="DEAMINATED GLUTATHIONE AMIDASE"/>
    <property type="match status" value="1"/>
</dbReference>
<dbReference type="AlphaFoldDB" id="A0A399R747"/>
<dbReference type="PROSITE" id="PS50263">
    <property type="entry name" value="CN_HYDROLASE"/>
    <property type="match status" value="1"/>
</dbReference>
<keyword evidence="4" id="KW-0378">Hydrolase</keyword>
<dbReference type="InterPro" id="IPR036526">
    <property type="entry name" value="C-N_Hydrolase_sf"/>
</dbReference>
<dbReference type="GO" id="GO:0016787">
    <property type="term" value="F:hydrolase activity"/>
    <property type="evidence" value="ECO:0007669"/>
    <property type="project" value="UniProtKB-KW"/>
</dbReference>
<reference evidence="4 5" key="1">
    <citation type="submission" date="2018-08" db="EMBL/GenBank/DDBJ databases">
        <title>Henriciella mobilis sp. nov., isolated from seawater.</title>
        <authorList>
            <person name="Cheng H."/>
            <person name="Wu Y.-H."/>
            <person name="Xu X.-W."/>
            <person name="Guo L.-L."/>
        </authorList>
    </citation>
    <scope>NUCLEOTIDE SEQUENCE [LARGE SCALE GENOMIC DNA]</scope>
    <source>
        <strain evidence="4 5">JN25</strain>
    </source>
</reference>
<dbReference type="PROSITE" id="PS01227">
    <property type="entry name" value="UPF0012"/>
    <property type="match status" value="1"/>
</dbReference>
<organism evidence="4 5">
    <name type="scientific">Henriciella mobilis</name>
    <dbReference type="NCBI Taxonomy" id="2305467"/>
    <lineage>
        <taxon>Bacteria</taxon>
        <taxon>Pseudomonadati</taxon>
        <taxon>Pseudomonadota</taxon>
        <taxon>Alphaproteobacteria</taxon>
        <taxon>Hyphomonadales</taxon>
        <taxon>Hyphomonadaceae</taxon>
        <taxon>Henriciella</taxon>
    </lineage>
</organism>
<dbReference type="Pfam" id="PF00795">
    <property type="entry name" value="CN_hydrolase"/>
    <property type="match status" value="1"/>
</dbReference>
<sequence>MGRLGLAALQIDADASDNFDLVEKEIRAVIKRFPWVQLVTFGELIVHGPSVKKAEPAGGPAELRFQSLARELDIWLVPGSIYEARDGKVFNMTPVIAPDGAIVSRYDKMFPFRPYEASVACGSAYRVVDIPGVGRIGIVICYDIWFPEVIRTLSAMGAEVILAPTLTNTIDRDVEISIARANAAISQSYIVAVNGAGKLGNGRSVVFGPGGELIYEAGTGRDVIALELDLGQVRQVRERGWHGLGQVMKSFRDSTVAFPFHASVAERQDALSSLGPLAVPGRASSAAQGAPSPSRTNDIRPQANRRGGQD</sequence>
<dbReference type="EMBL" id="QWFX01000014">
    <property type="protein sequence ID" value="RIJ27188.1"/>
    <property type="molecule type" value="Genomic_DNA"/>
</dbReference>
<proteinExistence type="inferred from homology"/>
<dbReference type="CDD" id="cd07197">
    <property type="entry name" value="nitrilase"/>
    <property type="match status" value="1"/>
</dbReference>
<dbReference type="Gene3D" id="3.60.110.10">
    <property type="entry name" value="Carbon-nitrogen hydrolase"/>
    <property type="match status" value="1"/>
</dbReference>
<name>A0A399R747_9PROT</name>
<evidence type="ECO:0000313" key="4">
    <source>
        <dbReference type="EMBL" id="RIJ27188.1"/>
    </source>
</evidence>
<dbReference type="InterPro" id="IPR003010">
    <property type="entry name" value="C-N_Hydrolase"/>
</dbReference>
<feature type="compositionally biased region" description="Low complexity" evidence="2">
    <location>
        <begin position="280"/>
        <end position="295"/>
    </location>
</feature>
<feature type="domain" description="CN hydrolase" evidence="3">
    <location>
        <begin position="2"/>
        <end position="230"/>
    </location>
</feature>
<dbReference type="SUPFAM" id="SSF56317">
    <property type="entry name" value="Carbon-nitrogen hydrolase"/>
    <property type="match status" value="1"/>
</dbReference>
<keyword evidence="5" id="KW-1185">Reference proteome</keyword>
<dbReference type="InterPro" id="IPR001110">
    <property type="entry name" value="UPF0012_CS"/>
</dbReference>
<dbReference type="Proteomes" id="UP000266385">
    <property type="component" value="Unassembled WGS sequence"/>
</dbReference>
<dbReference type="PANTHER" id="PTHR23088">
    <property type="entry name" value="NITRILASE-RELATED"/>
    <property type="match status" value="1"/>
</dbReference>
<comment type="similarity">
    <text evidence="1">Belongs to the carbon-nitrogen hydrolase superfamily. NIT1/NIT2 family.</text>
</comment>
<dbReference type="RefSeq" id="WP_119377301.1">
    <property type="nucleotide sequence ID" value="NZ_QWFX01000014.1"/>
</dbReference>
<comment type="caution">
    <text evidence="4">The sequence shown here is derived from an EMBL/GenBank/DDBJ whole genome shotgun (WGS) entry which is preliminary data.</text>
</comment>
<evidence type="ECO:0000313" key="5">
    <source>
        <dbReference type="Proteomes" id="UP000266385"/>
    </source>
</evidence>
<feature type="region of interest" description="Disordered" evidence="2">
    <location>
        <begin position="275"/>
        <end position="310"/>
    </location>
</feature>
<evidence type="ECO:0000259" key="3">
    <source>
        <dbReference type="PROSITE" id="PS50263"/>
    </source>
</evidence>